<keyword evidence="3" id="KW-0813">Transport</keyword>
<keyword evidence="4" id="KW-0963">Cytoplasm</keyword>
<dbReference type="InterPro" id="IPR000904">
    <property type="entry name" value="Sec7_dom"/>
</dbReference>
<evidence type="ECO:0000313" key="9">
    <source>
        <dbReference type="EMBL" id="EQC33460.1"/>
    </source>
</evidence>
<dbReference type="EMBL" id="JH767159">
    <property type="protein sequence ID" value="EQC33460.1"/>
    <property type="molecule type" value="Genomic_DNA"/>
</dbReference>
<dbReference type="SMART" id="SM00222">
    <property type="entry name" value="Sec7"/>
    <property type="match status" value="1"/>
</dbReference>
<dbReference type="OrthoDB" id="430364at2759"/>
<evidence type="ECO:0000313" key="10">
    <source>
        <dbReference type="Proteomes" id="UP000030762"/>
    </source>
</evidence>
<evidence type="ECO:0000256" key="7">
    <source>
        <dbReference type="SAM" id="MobiDB-lite"/>
    </source>
</evidence>
<keyword evidence="6" id="KW-0472">Membrane</keyword>
<dbReference type="VEuPathDB" id="FungiDB:SDRG_08971"/>
<dbReference type="InterPro" id="IPR046455">
    <property type="entry name" value="Sec7/BIG1-like_C"/>
</dbReference>
<dbReference type="Proteomes" id="UP000030762">
    <property type="component" value="Unassembled WGS sequence"/>
</dbReference>
<dbReference type="PANTHER" id="PTHR10663">
    <property type="entry name" value="GUANYL-NUCLEOTIDE EXCHANGE FACTOR"/>
    <property type="match status" value="1"/>
</dbReference>
<dbReference type="InParanoid" id="T0QID2"/>
<dbReference type="STRING" id="1156394.T0QID2"/>
<dbReference type="InterPro" id="IPR016024">
    <property type="entry name" value="ARM-type_fold"/>
</dbReference>
<feature type="region of interest" description="Disordered" evidence="7">
    <location>
        <begin position="530"/>
        <end position="569"/>
    </location>
</feature>
<dbReference type="Pfam" id="PF20252">
    <property type="entry name" value="BIG2_C"/>
    <property type="match status" value="1"/>
</dbReference>
<evidence type="ECO:0000256" key="5">
    <source>
        <dbReference type="ARBA" id="ARBA00022927"/>
    </source>
</evidence>
<evidence type="ECO:0000259" key="8">
    <source>
        <dbReference type="PROSITE" id="PS50190"/>
    </source>
</evidence>
<dbReference type="SUPFAM" id="SSF48425">
    <property type="entry name" value="Sec7 domain"/>
    <property type="match status" value="1"/>
</dbReference>
<dbReference type="PROSITE" id="PS50190">
    <property type="entry name" value="SEC7"/>
    <property type="match status" value="1"/>
</dbReference>
<dbReference type="eggNOG" id="KOG0929">
    <property type="taxonomic scope" value="Eukaryota"/>
</dbReference>
<dbReference type="Pfam" id="PF01369">
    <property type="entry name" value="Sec7"/>
    <property type="match status" value="1"/>
</dbReference>
<feature type="compositionally biased region" description="Polar residues" evidence="7">
    <location>
        <begin position="780"/>
        <end position="789"/>
    </location>
</feature>
<dbReference type="GO" id="GO:0032012">
    <property type="term" value="P:regulation of ARF protein signal transduction"/>
    <property type="evidence" value="ECO:0007669"/>
    <property type="project" value="InterPro"/>
</dbReference>
<protein>
    <recommendedName>
        <fullName evidence="8">SEC7 domain-containing protein</fullName>
    </recommendedName>
</protein>
<dbReference type="GO" id="GO:0005085">
    <property type="term" value="F:guanyl-nucleotide exchange factor activity"/>
    <property type="evidence" value="ECO:0007669"/>
    <property type="project" value="InterPro"/>
</dbReference>
<dbReference type="InterPro" id="IPR023394">
    <property type="entry name" value="Sec7_C_sf"/>
</dbReference>
<sequence length="1816" mass="200856">MDTLVERSLTKIRKLTGRSQRDLREACDAILTKIASAKSAGPSHLEEAEVFWPLLLAIQGRQPKQASQALDCIEKLISYGYLRGSGSVTPAIAEKLPMGPAKDKDTDEATAKVTLMDAVVTAICSCNDHHDEEVQLQVLKAVLQAVTSQKCEVHEHSLLKSVRACYHIHLVSKNTMNQTVAKATLQQMVSVVFQRMELVEEEAARSAKPNEAKPPREIHEAAIATQRSESSSSMDKLFVASANQPMYPDVMRCLQIEYHETLTKAPSLGLEALATDDDAPSSTPAPSNAFTSPFQKDAFLLFRSLCRISMRSLAEDAAATTSMASAGPNQGADDPFAFQSKLVSLDLLLSILNHSGPAFRSSDKFLQLVRQYLCVSLLQNCTSNYTQIVELSLRVFVELIAHFKAHLKAEIEVFITNIFLGILESENSSLDHKLLVLEVLKQICADGSILGEIFLNYDCDWNSMDLFKRIVNAISKIAKGKKDAPGANANGANQKVRGAILPETMLVIKGLDCLTATVASLKNSANFTAQDKKEKEELEARDDSDDDEGTGAEKAAPVAPTTPHHLSPVEAFDRKKKLQEELAEGILKFNLKPTDGIKFLVARGHMENAPKDVARFIHEHNARLDKTMVGDYLGKEVQYQNGFCLKVLHEFVDVMDFGGMEIDVAIRHFLAGFRLPGESQKIDRMMEKFAERFCYHNPGVFTSADTAFILSFSIIMLQTDLHNPSVVEEKKMKKHQFIGNNRGINNGEDLPPEFLSGIYDRIKETPISLKEDLDLQKKFTPQNGNVQSTDKQRREAYGKEREAMVKQSEAIFKRRIPASTPRHGSGSNKMQPAGGAVAFQLITEQTEVSYVRPMFEIVWAPLLACCSVIFETCDQASAVALCLDSFKHAIHLSSRLNMPSERDAFVSILAKFTGLSTSNSREIKAKHVEAIKAVVAVAVKEGNHLGDAWREILQCLSHLSRLQAVAEGAGTDPHFFKQTTTPAPSLATPGLGGSFKLFARSSVANGVLGVAGTPSPSPSTLEDMLISHAALEEENAARVTAEIDPLQVDRVFSSSVHLSNAAIQEFLLQLCVVSLTECAGVSGRVLSSRDMNQSAAPRVFSLQKLVEVADMNMHARSRVVWAAMWKVLSRHFTAIGCDDNLSIAMYAIDSLKQLSMKFLEKDELRDFNFQRLFLTPFEIIMANAMSMEIRELVLSCVQNMILGRVRNIKSGWKTIWGVLRVAAETYDHLDGDDHIVQMGFAISKMILETHFDRVVSVFVDAIECLLAFAVCGVEEASDVAATSNLTKMAKEAIHVLEVCLSQLATGHVIEQVQTDSPAKRTTFRSQLALRTHVLNSANEDAIRYQKEESADDLVSDAPMSPRVTPVTAIYTDSQLHTRLWWPILTALSTLSCDKRVNVRVMALDTLFSSLHRHGPKLSPGLWSIVFKGVLIPLIGDIRVLESTWPDAKGSAATSTSKMALLKVAHLFGVYYDAIGFLPELLFALSACMVDESEADLACAAASTLETLLVTHGSKFPENVWGLIADELRHVMQLTQPTWVLADAPAIASPRATAPILFSPRSRKETYPPTFISMYPSVLSALNFRFHSLPRTDEERPATGYPSKNHLLVHLSLQVAIGHVLSSKLPASLAVSDGHFDALMQTLRESYVFARKVNDRMDVRTTLTRAGWVYPMAKSEADLKSNLLPQEMNGKREYLKVLFSLLLHTTDEAKKADARRQMTDLVKRVLCEYLQWSRHNSSSAETESETDVTLDEQWRSISYVPAVVDILIALEALPTDEWKRHVQWLYPLLIDLIKTNDKDVRNALHTVLAHKVGSLLG</sequence>
<dbReference type="GO" id="GO:0015031">
    <property type="term" value="P:protein transport"/>
    <property type="evidence" value="ECO:0007669"/>
    <property type="project" value="UniProtKB-KW"/>
</dbReference>
<dbReference type="InterPro" id="IPR035999">
    <property type="entry name" value="Sec7_dom_sf"/>
</dbReference>
<dbReference type="Pfam" id="PF16213">
    <property type="entry name" value="DCB"/>
    <property type="match status" value="1"/>
</dbReference>
<dbReference type="SUPFAM" id="SSF48371">
    <property type="entry name" value="ARM repeat"/>
    <property type="match status" value="1"/>
</dbReference>
<feature type="domain" description="SEC7" evidence="8">
    <location>
        <begin position="571"/>
        <end position="765"/>
    </location>
</feature>
<proteinExistence type="predicted"/>
<name>T0QID2_SAPDV</name>
<organism evidence="9 10">
    <name type="scientific">Saprolegnia diclina (strain VS20)</name>
    <dbReference type="NCBI Taxonomy" id="1156394"/>
    <lineage>
        <taxon>Eukaryota</taxon>
        <taxon>Sar</taxon>
        <taxon>Stramenopiles</taxon>
        <taxon>Oomycota</taxon>
        <taxon>Saprolegniomycetes</taxon>
        <taxon>Saprolegniales</taxon>
        <taxon>Saprolegniaceae</taxon>
        <taxon>Saprolegnia</taxon>
    </lineage>
</organism>
<dbReference type="FunFam" id="1.10.1000.11:FF:000002">
    <property type="entry name" value="Cytohesin 1"/>
    <property type="match status" value="1"/>
</dbReference>
<dbReference type="GO" id="GO:0016020">
    <property type="term" value="C:membrane"/>
    <property type="evidence" value="ECO:0007669"/>
    <property type="project" value="UniProtKB-SubCell"/>
</dbReference>
<dbReference type="CDD" id="cd00171">
    <property type="entry name" value="Sec7"/>
    <property type="match status" value="1"/>
</dbReference>
<evidence type="ECO:0000256" key="3">
    <source>
        <dbReference type="ARBA" id="ARBA00022448"/>
    </source>
</evidence>
<dbReference type="InterPro" id="IPR032629">
    <property type="entry name" value="DCB_dom"/>
</dbReference>
<feature type="compositionally biased region" description="Basic and acidic residues" evidence="7">
    <location>
        <begin position="790"/>
        <end position="800"/>
    </location>
</feature>
<feature type="region of interest" description="Disordered" evidence="7">
    <location>
        <begin position="780"/>
        <end position="800"/>
    </location>
</feature>
<keyword evidence="5" id="KW-0653">Protein transport</keyword>
<dbReference type="Pfam" id="PF12783">
    <property type="entry name" value="Sec7-like_HUS"/>
    <property type="match status" value="1"/>
</dbReference>
<keyword evidence="10" id="KW-1185">Reference proteome</keyword>
<feature type="compositionally biased region" description="Acidic residues" evidence="7">
    <location>
        <begin position="539"/>
        <end position="550"/>
    </location>
</feature>
<accession>T0QID2</accession>
<dbReference type="InterPro" id="IPR015403">
    <property type="entry name" value="Mon2/Sec7/BIG1-like_HDS"/>
</dbReference>
<evidence type="ECO:0000256" key="4">
    <source>
        <dbReference type="ARBA" id="ARBA00022490"/>
    </source>
</evidence>
<comment type="subcellular location">
    <subcellularLocation>
        <location evidence="2">Cytoplasm</location>
    </subcellularLocation>
    <subcellularLocation>
        <location evidence="1">Membrane</location>
    </subcellularLocation>
</comment>
<dbReference type="InterPro" id="IPR032691">
    <property type="entry name" value="Mon2/Sec7/BIG1-like_HUS"/>
</dbReference>
<dbReference type="Gene3D" id="1.10.1000.11">
    <property type="entry name" value="Arf Nucleotide-binding Site Opener,domain 2"/>
    <property type="match status" value="1"/>
</dbReference>
<dbReference type="GeneID" id="19949698"/>
<evidence type="ECO:0000256" key="6">
    <source>
        <dbReference type="ARBA" id="ARBA00023136"/>
    </source>
</evidence>
<evidence type="ECO:0000256" key="1">
    <source>
        <dbReference type="ARBA" id="ARBA00004370"/>
    </source>
</evidence>
<evidence type="ECO:0000256" key="2">
    <source>
        <dbReference type="ARBA" id="ARBA00004496"/>
    </source>
</evidence>
<gene>
    <name evidence="9" type="ORF">SDRG_08971</name>
</gene>
<dbReference type="RefSeq" id="XP_008613100.1">
    <property type="nucleotide sequence ID" value="XM_008614878.1"/>
</dbReference>
<dbReference type="PANTHER" id="PTHR10663:SF375">
    <property type="entry name" value="LD29171P"/>
    <property type="match status" value="1"/>
</dbReference>
<reference evidence="9 10" key="1">
    <citation type="submission" date="2012-04" db="EMBL/GenBank/DDBJ databases">
        <title>The Genome Sequence of Saprolegnia declina VS20.</title>
        <authorList>
            <consortium name="The Broad Institute Genome Sequencing Platform"/>
            <person name="Russ C."/>
            <person name="Nusbaum C."/>
            <person name="Tyler B."/>
            <person name="van West P."/>
            <person name="Dieguez-Uribeondo J."/>
            <person name="de Bruijn I."/>
            <person name="Tripathy S."/>
            <person name="Jiang R."/>
            <person name="Young S.K."/>
            <person name="Zeng Q."/>
            <person name="Gargeya S."/>
            <person name="Fitzgerald M."/>
            <person name="Haas B."/>
            <person name="Abouelleil A."/>
            <person name="Alvarado L."/>
            <person name="Arachchi H.M."/>
            <person name="Berlin A."/>
            <person name="Chapman S.B."/>
            <person name="Goldberg J."/>
            <person name="Griggs A."/>
            <person name="Gujja S."/>
            <person name="Hansen M."/>
            <person name="Howarth C."/>
            <person name="Imamovic A."/>
            <person name="Larimer J."/>
            <person name="McCowen C."/>
            <person name="Montmayeur A."/>
            <person name="Murphy C."/>
            <person name="Neiman D."/>
            <person name="Pearson M."/>
            <person name="Priest M."/>
            <person name="Roberts A."/>
            <person name="Saif S."/>
            <person name="Shea T."/>
            <person name="Sisk P."/>
            <person name="Sykes S."/>
            <person name="Wortman J."/>
            <person name="Nusbaum C."/>
            <person name="Birren B."/>
        </authorList>
    </citation>
    <scope>NUCLEOTIDE SEQUENCE [LARGE SCALE GENOMIC DNA]</scope>
    <source>
        <strain evidence="9 10">VS20</strain>
    </source>
</reference>
<dbReference type="Pfam" id="PF09324">
    <property type="entry name" value="Sec7-like_HDS"/>
    <property type="match status" value="1"/>
</dbReference>
<dbReference type="Gene3D" id="1.10.220.20">
    <property type="match status" value="1"/>
</dbReference>
<dbReference type="GO" id="GO:0005737">
    <property type="term" value="C:cytoplasm"/>
    <property type="evidence" value="ECO:0007669"/>
    <property type="project" value="UniProtKB-SubCell"/>
</dbReference>
<dbReference type="OMA" id="EVMCAYI"/>